<reference evidence="2" key="1">
    <citation type="submission" date="2015-12" db="EMBL/GenBank/DDBJ databases">
        <title>Gene expression during late stages of embryo sac development: a critical building block for successful pollen-pistil interactions.</title>
        <authorList>
            <person name="Liu Y."/>
            <person name="Joly V."/>
            <person name="Sabar M."/>
            <person name="Matton D.P."/>
        </authorList>
    </citation>
    <scope>NUCLEOTIDE SEQUENCE</scope>
</reference>
<feature type="compositionally biased region" description="Basic and acidic residues" evidence="1">
    <location>
        <begin position="15"/>
        <end position="24"/>
    </location>
</feature>
<dbReference type="AlphaFoldDB" id="A0A0V0IFY4"/>
<accession>A0A0V0IFY4</accession>
<protein>
    <submittedName>
        <fullName evidence="2">Putative ovule protein</fullName>
    </submittedName>
</protein>
<name>A0A0V0IFY4_SOLCH</name>
<evidence type="ECO:0000313" key="2">
    <source>
        <dbReference type="EMBL" id="JAP31541.1"/>
    </source>
</evidence>
<feature type="region of interest" description="Disordered" evidence="1">
    <location>
        <begin position="1"/>
        <end position="24"/>
    </location>
</feature>
<sequence length="84" mass="9885">MFKKHLPEFQSKNQHSKDQKSGDRGENISPFLFCCSFWNNYQPKISFNSKTTKYCCNGNWNCIAWDGMVMACVNLEMQRSNYVE</sequence>
<proteinExistence type="predicted"/>
<organism evidence="2">
    <name type="scientific">Solanum chacoense</name>
    <name type="common">Chaco potato</name>
    <dbReference type="NCBI Taxonomy" id="4108"/>
    <lineage>
        <taxon>Eukaryota</taxon>
        <taxon>Viridiplantae</taxon>
        <taxon>Streptophyta</taxon>
        <taxon>Embryophyta</taxon>
        <taxon>Tracheophyta</taxon>
        <taxon>Spermatophyta</taxon>
        <taxon>Magnoliopsida</taxon>
        <taxon>eudicotyledons</taxon>
        <taxon>Gunneridae</taxon>
        <taxon>Pentapetalae</taxon>
        <taxon>asterids</taxon>
        <taxon>lamiids</taxon>
        <taxon>Solanales</taxon>
        <taxon>Solanaceae</taxon>
        <taxon>Solanoideae</taxon>
        <taxon>Solaneae</taxon>
        <taxon>Solanum</taxon>
    </lineage>
</organism>
<dbReference type="EMBL" id="GEDG01006948">
    <property type="protein sequence ID" value="JAP31541.1"/>
    <property type="molecule type" value="Transcribed_RNA"/>
</dbReference>
<evidence type="ECO:0000256" key="1">
    <source>
        <dbReference type="SAM" id="MobiDB-lite"/>
    </source>
</evidence>